<gene>
    <name evidence="1" type="ORF">I215_04275</name>
</gene>
<proteinExistence type="predicted"/>
<evidence type="ECO:0000313" key="1">
    <source>
        <dbReference type="EMBL" id="EKF56132.1"/>
    </source>
</evidence>
<accession>K2QMQ6</accession>
<keyword evidence="2" id="KW-1185">Reference proteome</keyword>
<dbReference type="Proteomes" id="UP000007364">
    <property type="component" value="Unassembled WGS sequence"/>
</dbReference>
<reference evidence="1 2" key="1">
    <citation type="journal article" date="2012" name="J. Bacteriol.">
        <title>Genome Sequence of Galbibacter marinum Type Strain ck-I2-15.</title>
        <authorList>
            <person name="Lai Q."/>
            <person name="Li C."/>
            <person name="Shao Z."/>
        </authorList>
    </citation>
    <scope>NUCLEOTIDE SEQUENCE [LARGE SCALE GENOMIC DNA]</scope>
    <source>
        <strain evidence="2">ck-I2-15</strain>
    </source>
</reference>
<protein>
    <submittedName>
        <fullName evidence="1">Uncharacterized protein</fullName>
    </submittedName>
</protein>
<evidence type="ECO:0000313" key="2">
    <source>
        <dbReference type="Proteomes" id="UP000007364"/>
    </source>
</evidence>
<organism evidence="1 2">
    <name type="scientific">Galbibacter marinus</name>
    <dbReference type="NCBI Taxonomy" id="555500"/>
    <lineage>
        <taxon>Bacteria</taxon>
        <taxon>Pseudomonadati</taxon>
        <taxon>Bacteroidota</taxon>
        <taxon>Flavobacteriia</taxon>
        <taxon>Flavobacteriales</taxon>
        <taxon>Flavobacteriaceae</taxon>
        <taxon>Galbibacter</taxon>
    </lineage>
</organism>
<sequence>MEQIYTNEKLSAESLKPKKSTIEFLLSYSKALSVIKYKKLEFETLLN</sequence>
<dbReference type="EMBL" id="AMSG01000003">
    <property type="protein sequence ID" value="EKF56132.1"/>
    <property type="molecule type" value="Genomic_DNA"/>
</dbReference>
<comment type="caution">
    <text evidence="1">The sequence shown here is derived from an EMBL/GenBank/DDBJ whole genome shotgun (WGS) entry which is preliminary data.</text>
</comment>
<dbReference type="AlphaFoldDB" id="K2QMQ6"/>
<name>K2QMQ6_9FLAO</name>